<keyword evidence="4" id="KW-1185">Reference proteome</keyword>
<gene>
    <name evidence="3" type="ORF">NCTC13354_01718</name>
</gene>
<dbReference type="AlphaFoldDB" id="A0A448PGA3"/>
<organism evidence="3 4">
    <name type="scientific">Trueperella bialowiezensis</name>
    <dbReference type="NCBI Taxonomy" id="312285"/>
    <lineage>
        <taxon>Bacteria</taxon>
        <taxon>Bacillati</taxon>
        <taxon>Actinomycetota</taxon>
        <taxon>Actinomycetes</taxon>
        <taxon>Actinomycetales</taxon>
        <taxon>Actinomycetaceae</taxon>
        <taxon>Trueperella</taxon>
    </lineage>
</organism>
<protein>
    <submittedName>
        <fullName evidence="3">Uncharacterized protein</fullName>
    </submittedName>
</protein>
<proteinExistence type="predicted"/>
<feature type="chain" id="PRO_5039479407" evidence="2">
    <location>
        <begin position="16"/>
        <end position="161"/>
    </location>
</feature>
<name>A0A448PGA3_9ACTO</name>
<keyword evidence="2" id="KW-0732">Signal</keyword>
<evidence type="ECO:0000313" key="3">
    <source>
        <dbReference type="EMBL" id="VEI13991.1"/>
    </source>
</evidence>
<dbReference type="KEGG" id="tbw:NCTC13354_01718"/>
<evidence type="ECO:0000256" key="1">
    <source>
        <dbReference type="SAM" id="MobiDB-lite"/>
    </source>
</evidence>
<reference evidence="3 4" key="1">
    <citation type="submission" date="2018-12" db="EMBL/GenBank/DDBJ databases">
        <authorList>
            <consortium name="Pathogen Informatics"/>
        </authorList>
    </citation>
    <scope>NUCLEOTIDE SEQUENCE [LARGE SCALE GENOMIC DNA]</scope>
    <source>
        <strain evidence="3 4">NCTC13354</strain>
    </source>
</reference>
<dbReference type="EMBL" id="LR134476">
    <property type="protein sequence ID" value="VEI13991.1"/>
    <property type="molecule type" value="Genomic_DNA"/>
</dbReference>
<evidence type="ECO:0000256" key="2">
    <source>
        <dbReference type="SAM" id="SignalP"/>
    </source>
</evidence>
<feature type="signal peptide" evidence="2">
    <location>
        <begin position="1"/>
        <end position="15"/>
    </location>
</feature>
<feature type="region of interest" description="Disordered" evidence="1">
    <location>
        <begin position="41"/>
        <end position="61"/>
    </location>
</feature>
<accession>A0A448PGA3</accession>
<sequence>MKILALIAVSTLLMAYGMPDDQRGNWSVQTSGDTVVVVGEHAAGGNRSTPRTPTRSPKSPNAAYMGAVDAPRGSVSALESVSVDELCRSYAFQHSGALPGALPNWQMSGPLAEYCMNRGSEPAADPATDGEDAEEAAPVVSAADVGFMCVTMPSRSLTEAL</sequence>
<dbReference type="Proteomes" id="UP000269542">
    <property type="component" value="Chromosome"/>
</dbReference>
<evidence type="ECO:0000313" key="4">
    <source>
        <dbReference type="Proteomes" id="UP000269542"/>
    </source>
</evidence>
<feature type="compositionally biased region" description="Low complexity" evidence="1">
    <location>
        <begin position="47"/>
        <end position="60"/>
    </location>
</feature>